<dbReference type="Pfam" id="PF13379">
    <property type="entry name" value="NMT1_2"/>
    <property type="match status" value="1"/>
</dbReference>
<dbReference type="OrthoDB" id="7374733at2"/>
<comment type="caution">
    <text evidence="1">The sequence shown here is derived from an EMBL/GenBank/DDBJ whole genome shotgun (WGS) entry which is preliminary data.</text>
</comment>
<dbReference type="InterPro" id="IPR006311">
    <property type="entry name" value="TAT_signal"/>
</dbReference>
<dbReference type="EMBL" id="PQFZ01000005">
    <property type="protein sequence ID" value="POR52435.1"/>
    <property type="molecule type" value="Genomic_DNA"/>
</dbReference>
<sequence>MDFTRRHLLAGGCSIVGAGLIPATAQAQAGIASLAYGPSTAVYALGAIAEARGLFKAEKLDFKLIVGNAGTHGRQTLAAGQALFAHGDASHPLQLSTRGKPCKIILATQMISSIANIVVRRDLYDAGIDSVEKLAAYKRPNGGKPIIAATAIGSGTWMYGTYTFEAKGLGDKVTWVAGGGLNTMLPGLETKQFDAIMAVPGWVLEAEAKGFGKAIFDTSKPGVFVSAYGGTVPVLVIYALAETCEQEKPTVQAFVNAMYQAMKWVKATPIDEVYALVGEKYFGGQNPDAVKAELGFDKQTWDYDGRIDKASFERGGKVWYRPGTDIPPAKYEDIVDMSFLDAAQARFK</sequence>
<name>A0A2S4MCS3_9HYPH</name>
<dbReference type="AlphaFoldDB" id="A0A2S4MCS3"/>
<dbReference type="PANTHER" id="PTHR30024:SF7">
    <property type="entry name" value="NITRATE_NITRITE BINDING PROTEIN NRTA"/>
    <property type="match status" value="1"/>
</dbReference>
<keyword evidence="2" id="KW-1185">Reference proteome</keyword>
<protein>
    <submittedName>
        <fullName evidence="1">NitT/TauT family transport system substrate-binding protein</fullName>
    </submittedName>
</protein>
<dbReference type="Gene3D" id="3.40.190.10">
    <property type="entry name" value="Periplasmic binding protein-like II"/>
    <property type="match status" value="2"/>
</dbReference>
<proteinExistence type="predicted"/>
<gene>
    <name evidence="1" type="ORF">CYD53_105100</name>
</gene>
<dbReference type="PANTHER" id="PTHR30024">
    <property type="entry name" value="ALIPHATIC SULFONATES-BINDING PROTEIN-RELATED"/>
    <property type="match status" value="1"/>
</dbReference>
<organism evidence="1 2">
    <name type="scientific">Bosea psychrotolerans</name>
    <dbReference type="NCBI Taxonomy" id="1871628"/>
    <lineage>
        <taxon>Bacteria</taxon>
        <taxon>Pseudomonadati</taxon>
        <taxon>Pseudomonadota</taxon>
        <taxon>Alphaproteobacteria</taxon>
        <taxon>Hyphomicrobiales</taxon>
        <taxon>Boseaceae</taxon>
        <taxon>Bosea</taxon>
    </lineage>
</organism>
<dbReference type="SUPFAM" id="SSF53850">
    <property type="entry name" value="Periplasmic binding protein-like II"/>
    <property type="match status" value="1"/>
</dbReference>
<reference evidence="1 2" key="1">
    <citation type="submission" date="2018-01" db="EMBL/GenBank/DDBJ databases">
        <title>Genomic Encyclopedia of Type Strains, Phase III (KMG-III): the genomes of soil and plant-associated and newly described type strains.</title>
        <authorList>
            <person name="Whitman W."/>
        </authorList>
    </citation>
    <scope>NUCLEOTIDE SEQUENCE [LARGE SCALE GENOMIC DNA]</scope>
    <source>
        <strain evidence="1 2">1131</strain>
    </source>
</reference>
<dbReference type="Proteomes" id="UP000236919">
    <property type="component" value="Unassembled WGS sequence"/>
</dbReference>
<dbReference type="PROSITE" id="PS51318">
    <property type="entry name" value="TAT"/>
    <property type="match status" value="1"/>
</dbReference>
<dbReference type="RefSeq" id="WP_103718062.1">
    <property type="nucleotide sequence ID" value="NZ_PQFZ01000005.1"/>
</dbReference>
<evidence type="ECO:0000313" key="2">
    <source>
        <dbReference type="Proteomes" id="UP000236919"/>
    </source>
</evidence>
<evidence type="ECO:0000313" key="1">
    <source>
        <dbReference type="EMBL" id="POR52435.1"/>
    </source>
</evidence>
<accession>A0A2S4MCS3</accession>